<feature type="transmembrane region" description="Helical" evidence="1">
    <location>
        <begin position="90"/>
        <end position="107"/>
    </location>
</feature>
<organism evidence="2 3">
    <name type="scientific">Microcosmobacter mediterraneus</name>
    <dbReference type="NCBI Taxonomy" id="3075607"/>
    <lineage>
        <taxon>Bacteria</taxon>
        <taxon>Pseudomonadati</taxon>
        <taxon>Bacteroidota</taxon>
        <taxon>Flavobacteriia</taxon>
        <taxon>Flavobacteriales</taxon>
        <taxon>Flavobacteriaceae</taxon>
        <taxon>Microcosmobacter</taxon>
    </lineage>
</organism>
<evidence type="ECO:0000313" key="3">
    <source>
        <dbReference type="Proteomes" id="UP001259492"/>
    </source>
</evidence>
<comment type="caution">
    <text evidence="2">The sequence shown here is derived from an EMBL/GenBank/DDBJ whole genome shotgun (WGS) entry which is preliminary data.</text>
</comment>
<gene>
    <name evidence="2" type="ORF">RM697_11545</name>
</gene>
<dbReference type="Proteomes" id="UP001259492">
    <property type="component" value="Unassembled WGS sequence"/>
</dbReference>
<dbReference type="RefSeq" id="WP_311428051.1">
    <property type="nucleotide sequence ID" value="NZ_JAVRIA010000006.1"/>
</dbReference>
<protein>
    <submittedName>
        <fullName evidence="2">Uncharacterized protein</fullName>
    </submittedName>
</protein>
<keyword evidence="3" id="KW-1185">Reference proteome</keyword>
<feature type="transmembrane region" description="Helical" evidence="1">
    <location>
        <begin position="119"/>
        <end position="135"/>
    </location>
</feature>
<sequence length="138" mass="15961">MLILSELVLPEKEIQTTVVSKDESYRARFGTTTYNIYFENLNDQFNKEVFDHLMEGEEVLVNVSFFSKEISTVTSIKTGITHVKETSEEYFLYGLALVFILTSLIWLKPRMMSAKEARILAILIFISAFSLLRILKHL</sequence>
<dbReference type="EMBL" id="JAVRIA010000006">
    <property type="protein sequence ID" value="MDT0559289.1"/>
    <property type="molecule type" value="Genomic_DNA"/>
</dbReference>
<name>A0ABU2YNM9_9FLAO</name>
<keyword evidence="1" id="KW-0812">Transmembrane</keyword>
<proteinExistence type="predicted"/>
<evidence type="ECO:0000256" key="1">
    <source>
        <dbReference type="SAM" id="Phobius"/>
    </source>
</evidence>
<reference evidence="2 3" key="1">
    <citation type="submission" date="2023-09" db="EMBL/GenBank/DDBJ databases">
        <authorList>
            <person name="Rey-Velasco X."/>
        </authorList>
    </citation>
    <scope>NUCLEOTIDE SEQUENCE [LARGE SCALE GENOMIC DNA]</scope>
    <source>
        <strain evidence="2 3">W332</strain>
    </source>
</reference>
<evidence type="ECO:0000313" key="2">
    <source>
        <dbReference type="EMBL" id="MDT0559289.1"/>
    </source>
</evidence>
<accession>A0ABU2YNM9</accession>
<keyword evidence="1" id="KW-0472">Membrane</keyword>
<keyword evidence="1" id="KW-1133">Transmembrane helix</keyword>